<sequence>MNVMTNSTMNSVVFTLTSPNIPEKMSMISTEETRPPMNCHGRKRPHLVVVLSTRLPSNGSMKISAMRITTIRPVMTAIIWAARALL</sequence>
<gene>
    <name evidence="1" type="ORF">BLONGUMMC1_01204</name>
</gene>
<name>A0A564S0T4_BIFLI</name>
<evidence type="ECO:0000313" key="1">
    <source>
        <dbReference type="EMBL" id="VUW83570.1"/>
    </source>
</evidence>
<dbReference type="Proteomes" id="UP000319252">
    <property type="component" value="Unassembled WGS sequence"/>
</dbReference>
<reference evidence="1 2" key="1">
    <citation type="submission" date="2019-07" db="EMBL/GenBank/DDBJ databases">
        <authorList>
            <person name="Chang H.-W."/>
            <person name="Raman A."/>
            <person name="Venkatesh S."/>
            <person name="Gehrig J."/>
        </authorList>
    </citation>
    <scope>NUCLEOTIDE SEQUENCE [LARGE SCALE GENOMIC DNA]</scope>
    <source>
        <strain evidence="1">B.longum_ssp_infantis_4</strain>
    </source>
</reference>
<accession>A0A564S0T4</accession>
<dbReference type="AlphaFoldDB" id="A0A564S0T4"/>
<dbReference type="EMBL" id="CABHML010000054">
    <property type="protein sequence ID" value="VUW83570.1"/>
    <property type="molecule type" value="Genomic_DNA"/>
</dbReference>
<evidence type="ECO:0000313" key="2">
    <source>
        <dbReference type="Proteomes" id="UP000319252"/>
    </source>
</evidence>
<organism evidence="1 2">
    <name type="scientific">Bifidobacterium longum subsp. infantis</name>
    <dbReference type="NCBI Taxonomy" id="1682"/>
    <lineage>
        <taxon>Bacteria</taxon>
        <taxon>Bacillati</taxon>
        <taxon>Actinomycetota</taxon>
        <taxon>Actinomycetes</taxon>
        <taxon>Bifidobacteriales</taxon>
        <taxon>Bifidobacteriaceae</taxon>
        <taxon>Bifidobacterium</taxon>
    </lineage>
</organism>
<protein>
    <submittedName>
        <fullName evidence="1">Uncharacterized protein</fullName>
    </submittedName>
</protein>
<proteinExistence type="predicted"/>